<evidence type="ECO:0000256" key="2">
    <source>
        <dbReference type="ARBA" id="ARBA00037999"/>
    </source>
</evidence>
<evidence type="ECO:0000256" key="1">
    <source>
        <dbReference type="ARBA" id="ARBA00022898"/>
    </source>
</evidence>
<comment type="caution">
    <text evidence="6">The sequence shown here is derived from an EMBL/GenBank/DDBJ whole genome shotgun (WGS) entry which is preliminary data.</text>
</comment>
<feature type="active site" description="Proton acceptor" evidence="3">
    <location>
        <position position="236"/>
    </location>
</feature>
<evidence type="ECO:0000313" key="7">
    <source>
        <dbReference type="Proteomes" id="UP000236327"/>
    </source>
</evidence>
<dbReference type="GO" id="GO:0030170">
    <property type="term" value="F:pyridoxal phosphate binding"/>
    <property type="evidence" value="ECO:0007669"/>
    <property type="project" value="TreeGrafter"/>
</dbReference>
<evidence type="ECO:0000256" key="3">
    <source>
        <dbReference type="PIRSR" id="PIRSR000390-1"/>
    </source>
</evidence>
<gene>
    <name evidence="6" type="ORF">A8V01_18605</name>
</gene>
<keyword evidence="7" id="KW-1185">Reference proteome</keyword>
<feature type="modified residue" description="N6-(pyridoxal phosphate)lysine" evidence="4">
    <location>
        <position position="236"/>
    </location>
</feature>
<dbReference type="GO" id="GO:0008483">
    <property type="term" value="F:transaminase activity"/>
    <property type="evidence" value="ECO:0007669"/>
    <property type="project" value="TreeGrafter"/>
</dbReference>
<dbReference type="Proteomes" id="UP000236327">
    <property type="component" value="Unassembled WGS sequence"/>
</dbReference>
<keyword evidence="1 4" id="KW-0663">Pyridoxal phosphate</keyword>
<sequence length="441" mass="46379">MRHTAPADEGEAFSDFGQLRSFEGARTAASANLIPGLNRGLIPGALRHLLAYEPVLPTTDALAPYLRQIDRSRMYSNQGPLVKGLQHRLQTLLGIGEGTTVATNSGTGALVAAILAHAGSADPARPYAICPAHTFVATALAAAQCGYRPWLADVCEDSWTLDPDRLADHPMLHQVGLVVPVCAYGRPLDVARWARFQAATGIPVVIDAASAVEALVDGTMTCHPQIPIALSFHATKVLGCGEGGCVVLPDPALLARVTQTTNFGFMGSRDCQSVSFNGKMSEYHAAVALAELDGWAAKRADFARIARTYHSALQQAGVAMDALVLHPQIASNYVLYRCAGGAMAEHLRLALADAAVEARFWYGGGLHRHSYLIDAPCDDLPVSERLSATLLGLPMGAAMTAGDVARVVAVLVAVLVGAPASDHLAQPVWDRAAPIPASVPA</sequence>
<dbReference type="Pfam" id="PF01041">
    <property type="entry name" value="DegT_DnrJ_EryC1"/>
    <property type="match status" value="1"/>
</dbReference>
<organism evidence="6 7">
    <name type="scientific">Novosphingobium guangzhouense</name>
    <dbReference type="NCBI Taxonomy" id="1850347"/>
    <lineage>
        <taxon>Bacteria</taxon>
        <taxon>Pseudomonadati</taxon>
        <taxon>Pseudomonadota</taxon>
        <taxon>Alphaproteobacteria</taxon>
        <taxon>Sphingomonadales</taxon>
        <taxon>Sphingomonadaceae</taxon>
        <taxon>Novosphingobium</taxon>
    </lineage>
</organism>
<comment type="similarity">
    <text evidence="2 5">Belongs to the DegT/DnrJ/EryC1 family.</text>
</comment>
<dbReference type="PANTHER" id="PTHR30244:SF9">
    <property type="entry name" value="PROTEIN RV3402C"/>
    <property type="match status" value="1"/>
</dbReference>
<proteinExistence type="inferred from homology"/>
<evidence type="ECO:0000256" key="5">
    <source>
        <dbReference type="RuleBase" id="RU004508"/>
    </source>
</evidence>
<dbReference type="InterPro" id="IPR015424">
    <property type="entry name" value="PyrdxlP-dep_Trfase"/>
</dbReference>
<evidence type="ECO:0000256" key="4">
    <source>
        <dbReference type="PIRSR" id="PIRSR000390-2"/>
    </source>
</evidence>
<name>A0A2K2G1A7_9SPHN</name>
<dbReference type="Gene3D" id="3.40.640.10">
    <property type="entry name" value="Type I PLP-dependent aspartate aminotransferase-like (Major domain)"/>
    <property type="match status" value="1"/>
</dbReference>
<dbReference type="PANTHER" id="PTHR30244">
    <property type="entry name" value="TRANSAMINASE"/>
    <property type="match status" value="1"/>
</dbReference>
<protein>
    <recommendedName>
        <fullName evidence="8">Aminotransferase DegT</fullName>
    </recommendedName>
</protein>
<dbReference type="SUPFAM" id="SSF53383">
    <property type="entry name" value="PLP-dependent transferases"/>
    <property type="match status" value="1"/>
</dbReference>
<dbReference type="GO" id="GO:0000271">
    <property type="term" value="P:polysaccharide biosynthetic process"/>
    <property type="evidence" value="ECO:0007669"/>
    <property type="project" value="TreeGrafter"/>
</dbReference>
<accession>A0A2K2G1A7</accession>
<dbReference type="AlphaFoldDB" id="A0A2K2G1A7"/>
<dbReference type="PIRSF" id="PIRSF000390">
    <property type="entry name" value="PLP_StrS"/>
    <property type="match status" value="1"/>
</dbReference>
<dbReference type="InterPro" id="IPR015421">
    <property type="entry name" value="PyrdxlP-dep_Trfase_major"/>
</dbReference>
<dbReference type="EMBL" id="LYMM01000031">
    <property type="protein sequence ID" value="PNU04768.1"/>
    <property type="molecule type" value="Genomic_DNA"/>
</dbReference>
<reference evidence="6 7" key="1">
    <citation type="submission" date="2016-05" db="EMBL/GenBank/DDBJ databases">
        <title>Complete genome sequence of Novosphingobium guangzhouense SA925(T).</title>
        <authorList>
            <person name="Sha S."/>
        </authorList>
    </citation>
    <scope>NUCLEOTIDE SEQUENCE [LARGE SCALE GENOMIC DNA]</scope>
    <source>
        <strain evidence="6 7">SA925</strain>
    </source>
</reference>
<evidence type="ECO:0000313" key="6">
    <source>
        <dbReference type="EMBL" id="PNU04768.1"/>
    </source>
</evidence>
<evidence type="ECO:0008006" key="8">
    <source>
        <dbReference type="Google" id="ProtNLM"/>
    </source>
</evidence>
<dbReference type="InterPro" id="IPR000653">
    <property type="entry name" value="DegT/StrS_aminotransferase"/>
</dbReference>